<gene>
    <name evidence="2" type="ORF">ACFO6W_06390</name>
</gene>
<keyword evidence="2" id="KW-0808">Transferase</keyword>
<accession>A0ABV9KT44</accession>
<dbReference type="CDD" id="cd04301">
    <property type="entry name" value="NAT_SF"/>
    <property type="match status" value="1"/>
</dbReference>
<dbReference type="RefSeq" id="WP_379994565.1">
    <property type="nucleotide sequence ID" value="NZ_JBHSGN010000052.1"/>
</dbReference>
<dbReference type="EC" id="2.3.-.-" evidence="2"/>
<sequence length="162" mass="18897">MSFKLSFRSAQTSDLEKVCQLPQNEEELFFMFPKADYYPLSVEQLEAVVANRSDSTVILLDYEIVGFANFYEVKENNYCSIGNVIVSSHFRNKGIGKYMIETMESIALEKYNIREMYISCFNTNTKGILLYSKLGYTPYDIEERLDKEKQNVALIKMKKKRL</sequence>
<dbReference type="Proteomes" id="UP001596023">
    <property type="component" value="Unassembled WGS sequence"/>
</dbReference>
<organism evidence="2 3">
    <name type="scientific">Dysgonomonas termitidis</name>
    <dbReference type="NCBI Taxonomy" id="1516126"/>
    <lineage>
        <taxon>Bacteria</taxon>
        <taxon>Pseudomonadati</taxon>
        <taxon>Bacteroidota</taxon>
        <taxon>Bacteroidia</taxon>
        <taxon>Bacteroidales</taxon>
        <taxon>Dysgonomonadaceae</taxon>
        <taxon>Dysgonomonas</taxon>
    </lineage>
</organism>
<name>A0ABV9KT44_9BACT</name>
<dbReference type="Pfam" id="PF00583">
    <property type="entry name" value="Acetyltransf_1"/>
    <property type="match status" value="1"/>
</dbReference>
<evidence type="ECO:0000313" key="2">
    <source>
        <dbReference type="EMBL" id="MFC4673314.1"/>
    </source>
</evidence>
<feature type="domain" description="N-acetyltransferase" evidence="1">
    <location>
        <begin position="5"/>
        <end position="161"/>
    </location>
</feature>
<dbReference type="PANTHER" id="PTHR43415:SF5">
    <property type="entry name" value="ACETYLTRANSFERASE"/>
    <property type="match status" value="1"/>
</dbReference>
<dbReference type="InterPro" id="IPR000182">
    <property type="entry name" value="GNAT_dom"/>
</dbReference>
<protein>
    <submittedName>
        <fullName evidence="2">GNAT family N-acetyltransferase</fullName>
        <ecNumber evidence="2">2.3.-.-</ecNumber>
    </submittedName>
</protein>
<dbReference type="PROSITE" id="PS51186">
    <property type="entry name" value="GNAT"/>
    <property type="match status" value="1"/>
</dbReference>
<dbReference type="EMBL" id="JBHSGN010000052">
    <property type="protein sequence ID" value="MFC4673314.1"/>
    <property type="molecule type" value="Genomic_DNA"/>
</dbReference>
<keyword evidence="2" id="KW-0012">Acyltransferase</keyword>
<comment type="caution">
    <text evidence="2">The sequence shown here is derived from an EMBL/GenBank/DDBJ whole genome shotgun (WGS) entry which is preliminary data.</text>
</comment>
<keyword evidence="3" id="KW-1185">Reference proteome</keyword>
<evidence type="ECO:0000313" key="3">
    <source>
        <dbReference type="Proteomes" id="UP001596023"/>
    </source>
</evidence>
<reference evidence="3" key="1">
    <citation type="journal article" date="2019" name="Int. J. Syst. Evol. Microbiol.">
        <title>The Global Catalogue of Microorganisms (GCM) 10K type strain sequencing project: providing services to taxonomists for standard genome sequencing and annotation.</title>
        <authorList>
            <consortium name="The Broad Institute Genomics Platform"/>
            <consortium name="The Broad Institute Genome Sequencing Center for Infectious Disease"/>
            <person name="Wu L."/>
            <person name="Ma J."/>
        </authorList>
    </citation>
    <scope>NUCLEOTIDE SEQUENCE [LARGE SCALE GENOMIC DNA]</scope>
    <source>
        <strain evidence="3">CCUG 66188</strain>
    </source>
</reference>
<dbReference type="SUPFAM" id="SSF55729">
    <property type="entry name" value="Acyl-CoA N-acyltransferases (Nat)"/>
    <property type="match status" value="1"/>
</dbReference>
<proteinExistence type="predicted"/>
<dbReference type="GO" id="GO:0016746">
    <property type="term" value="F:acyltransferase activity"/>
    <property type="evidence" value="ECO:0007669"/>
    <property type="project" value="UniProtKB-KW"/>
</dbReference>
<dbReference type="PANTHER" id="PTHR43415">
    <property type="entry name" value="SPERMIDINE N(1)-ACETYLTRANSFERASE"/>
    <property type="match status" value="1"/>
</dbReference>
<evidence type="ECO:0000259" key="1">
    <source>
        <dbReference type="PROSITE" id="PS51186"/>
    </source>
</evidence>
<dbReference type="Gene3D" id="3.40.630.30">
    <property type="match status" value="1"/>
</dbReference>
<dbReference type="InterPro" id="IPR016181">
    <property type="entry name" value="Acyl_CoA_acyltransferase"/>
</dbReference>